<protein>
    <submittedName>
        <fullName evidence="2">Uncharacterized protein</fullName>
    </submittedName>
</protein>
<feature type="compositionally biased region" description="Low complexity" evidence="1">
    <location>
        <begin position="21"/>
        <end position="93"/>
    </location>
</feature>
<dbReference type="EMBL" id="CM008047">
    <property type="protein sequence ID" value="PVH63965.1"/>
    <property type="molecule type" value="Genomic_DNA"/>
</dbReference>
<accession>A0A2T8KP71</accession>
<dbReference type="AlphaFoldDB" id="A0A2T8KP71"/>
<dbReference type="Proteomes" id="UP000243499">
    <property type="component" value="Chromosome 2"/>
</dbReference>
<gene>
    <name evidence="2" type="ORF">PAHAL_2G147900</name>
</gene>
<dbReference type="Gramene" id="PVH63965">
    <property type="protein sequence ID" value="PVH63965"/>
    <property type="gene ID" value="PAHAL_2G147900"/>
</dbReference>
<name>A0A2T8KP71_9POAL</name>
<sequence length="156" mass="15990">MRRGQGANWGGAQAPRCQCSCSSVSCPNSSPSPSTAATSSPTTMTSLTSSPPTASTSPSSRARPPGPVASSPSSATSSSPSSPSRGSSSSSAARRVDSFCCIYNGRLIGNTQRGSVPTSANTPCRACMFIILEKNAEKAVYFNSARWLVTCSINII</sequence>
<organism evidence="2">
    <name type="scientific">Panicum hallii</name>
    <dbReference type="NCBI Taxonomy" id="206008"/>
    <lineage>
        <taxon>Eukaryota</taxon>
        <taxon>Viridiplantae</taxon>
        <taxon>Streptophyta</taxon>
        <taxon>Embryophyta</taxon>
        <taxon>Tracheophyta</taxon>
        <taxon>Spermatophyta</taxon>
        <taxon>Magnoliopsida</taxon>
        <taxon>Liliopsida</taxon>
        <taxon>Poales</taxon>
        <taxon>Poaceae</taxon>
        <taxon>PACMAD clade</taxon>
        <taxon>Panicoideae</taxon>
        <taxon>Panicodae</taxon>
        <taxon>Paniceae</taxon>
        <taxon>Panicinae</taxon>
        <taxon>Panicum</taxon>
        <taxon>Panicum sect. Panicum</taxon>
    </lineage>
</organism>
<feature type="region of interest" description="Disordered" evidence="1">
    <location>
        <begin position="1"/>
        <end position="93"/>
    </location>
</feature>
<evidence type="ECO:0000256" key="1">
    <source>
        <dbReference type="SAM" id="MobiDB-lite"/>
    </source>
</evidence>
<evidence type="ECO:0000313" key="2">
    <source>
        <dbReference type="EMBL" id="PVH63965.1"/>
    </source>
</evidence>
<proteinExistence type="predicted"/>
<reference evidence="2" key="1">
    <citation type="submission" date="2018-04" db="EMBL/GenBank/DDBJ databases">
        <title>WGS assembly of Panicum hallii.</title>
        <authorList>
            <person name="Lovell J."/>
            <person name="Jenkins J."/>
            <person name="Lowry D."/>
            <person name="Mamidi S."/>
            <person name="Sreedasyam A."/>
            <person name="Weng X."/>
            <person name="Barry K."/>
            <person name="Bonette J."/>
            <person name="Campitelli B."/>
            <person name="Daum C."/>
            <person name="Gordon S."/>
            <person name="Gould B."/>
            <person name="Lipzen A."/>
            <person name="Macqueen A."/>
            <person name="Palacio-Mejia J."/>
            <person name="Plott C."/>
            <person name="Shakirov E."/>
            <person name="Shu S."/>
            <person name="Yoshinaga Y."/>
            <person name="Zane M."/>
            <person name="Rokhsar D."/>
            <person name="Grimwood J."/>
            <person name="Schmutz J."/>
            <person name="Juenger T."/>
        </authorList>
    </citation>
    <scope>NUCLEOTIDE SEQUENCE [LARGE SCALE GENOMIC DNA]</scope>
    <source>
        <strain evidence="2">FIL2</strain>
    </source>
</reference>